<dbReference type="FunFam" id="3.30.300.10:FF:000002">
    <property type="entry name" value="GMP synthase [glutamine-hydrolyzing]"/>
    <property type="match status" value="1"/>
</dbReference>
<keyword evidence="4 9" id="KW-0547">Nucleotide-binding</keyword>
<evidence type="ECO:0000256" key="8">
    <source>
        <dbReference type="ARBA" id="ARBA00022962"/>
    </source>
</evidence>
<dbReference type="PANTHER" id="PTHR11922">
    <property type="entry name" value="GMP SYNTHASE-RELATED"/>
    <property type="match status" value="1"/>
</dbReference>
<evidence type="ECO:0000256" key="4">
    <source>
        <dbReference type="ARBA" id="ARBA00022741"/>
    </source>
</evidence>
<dbReference type="Pfam" id="PF00117">
    <property type="entry name" value="GATase"/>
    <property type="match status" value="1"/>
</dbReference>
<evidence type="ECO:0000259" key="11">
    <source>
        <dbReference type="PROSITE" id="PS51553"/>
    </source>
</evidence>
<comment type="function">
    <text evidence="1 9">Catalyzes the synthesis of GMP from XMP.</text>
</comment>
<comment type="catalytic activity">
    <reaction evidence="9">
        <text>XMP + L-glutamine + ATP + H2O = GMP + L-glutamate + AMP + diphosphate + 2 H(+)</text>
        <dbReference type="Rhea" id="RHEA:11680"/>
        <dbReference type="ChEBI" id="CHEBI:15377"/>
        <dbReference type="ChEBI" id="CHEBI:15378"/>
        <dbReference type="ChEBI" id="CHEBI:29985"/>
        <dbReference type="ChEBI" id="CHEBI:30616"/>
        <dbReference type="ChEBI" id="CHEBI:33019"/>
        <dbReference type="ChEBI" id="CHEBI:57464"/>
        <dbReference type="ChEBI" id="CHEBI:58115"/>
        <dbReference type="ChEBI" id="CHEBI:58359"/>
        <dbReference type="ChEBI" id="CHEBI:456215"/>
        <dbReference type="EC" id="6.3.5.2"/>
    </reaction>
</comment>
<keyword evidence="8 9" id="KW-0315">Glutamine amidotransferase</keyword>
<evidence type="ECO:0000256" key="5">
    <source>
        <dbReference type="ARBA" id="ARBA00022749"/>
    </source>
</evidence>
<gene>
    <name evidence="9" type="primary">guaA</name>
    <name evidence="12" type="ORF">CH333_07610</name>
</gene>
<feature type="binding site" evidence="10">
    <location>
        <begin position="211"/>
        <end position="217"/>
    </location>
    <ligand>
        <name>ATP</name>
        <dbReference type="ChEBI" id="CHEBI:30616"/>
    </ligand>
</feature>
<evidence type="ECO:0000313" key="13">
    <source>
        <dbReference type="Proteomes" id="UP000215215"/>
    </source>
</evidence>
<dbReference type="PRINTS" id="PR00097">
    <property type="entry name" value="ANTSNTHASEII"/>
</dbReference>
<dbReference type="InterPro" id="IPR004739">
    <property type="entry name" value="GMP_synth_GATase"/>
</dbReference>
<dbReference type="AlphaFoldDB" id="A0A235BQZ1"/>
<comment type="subunit">
    <text evidence="9">Homodimer.</text>
</comment>
<sequence>MIAIIDLGSQYVHLIARRVSEIGVPVVVYPPDVSLCDREIRGIILSGGPGDVNRVKIEGNFLRSGIPVLGICLGMQYIVKYFGGTVDAGKREYGSTEIRIVNHSRILKGIEKKFKVWMSHQYEVKSLPERFRVVASSEDTEVAAFEGGDIFGLQFHPEVFHTEYGKEILRNFVVDICGEEEKAFSASSFVKSKTGEIREKVRNSKVIAGVSGGVDSSVMALLLKKAVGEKFLPVFVDTGLLRRGEEDEVKKNLSAYLSIKFINAGENFLSVLKGVSDPEEKRKRIGRKFIEVFKRVDEDVEFLAQGTLYPDRIESLPQIGQSRTIKTHHNVGGLPEDMPFKLVEPLKELFKDEVRMVGRELGLSESVLSRHPFPGPGLAVRIIGEVTREKLGILREADHIFVNGLVDMGLYDDIWQAFCVLLPVKSVGVMGDERTYEYVLVMRAVTSTDGMTASTYRFGWDDLTRLGDRIVREVRGVNRVVYDITSKPPATIEWE</sequence>
<dbReference type="InterPro" id="IPR001674">
    <property type="entry name" value="GMP_synth_C"/>
</dbReference>
<dbReference type="PROSITE" id="PS51553">
    <property type="entry name" value="GMPS_ATP_PPASE"/>
    <property type="match status" value="1"/>
</dbReference>
<dbReference type="EMBL" id="NOZQ01000169">
    <property type="protein sequence ID" value="OYD14644.1"/>
    <property type="molecule type" value="Genomic_DNA"/>
</dbReference>
<evidence type="ECO:0000256" key="10">
    <source>
        <dbReference type="PROSITE-ProRule" id="PRU00886"/>
    </source>
</evidence>
<dbReference type="Pfam" id="PF02540">
    <property type="entry name" value="NAD_synthase"/>
    <property type="match status" value="1"/>
</dbReference>
<dbReference type="SUPFAM" id="SSF52402">
    <property type="entry name" value="Adenine nucleotide alpha hydrolases-like"/>
    <property type="match status" value="1"/>
</dbReference>
<dbReference type="NCBIfam" id="TIGR00884">
    <property type="entry name" value="guaA_Cterm"/>
    <property type="match status" value="1"/>
</dbReference>
<dbReference type="Proteomes" id="UP000215215">
    <property type="component" value="Unassembled WGS sequence"/>
</dbReference>
<keyword evidence="7 9" id="KW-0067">ATP-binding</keyword>
<keyword evidence="5 9" id="KW-0332">GMP biosynthesis</keyword>
<dbReference type="GO" id="GO:0003921">
    <property type="term" value="F:GMP synthase activity"/>
    <property type="evidence" value="ECO:0007669"/>
    <property type="project" value="InterPro"/>
</dbReference>
<evidence type="ECO:0000313" key="12">
    <source>
        <dbReference type="EMBL" id="OYD14644.1"/>
    </source>
</evidence>
<dbReference type="CDD" id="cd01997">
    <property type="entry name" value="GMP_synthase_C"/>
    <property type="match status" value="1"/>
</dbReference>
<dbReference type="SUPFAM" id="SSF52317">
    <property type="entry name" value="Class I glutamine amidotransferase-like"/>
    <property type="match status" value="1"/>
</dbReference>
<dbReference type="PROSITE" id="PS51273">
    <property type="entry name" value="GATASE_TYPE_1"/>
    <property type="match status" value="1"/>
</dbReference>
<organism evidence="12 13">
    <name type="scientific">candidate division WOR-3 bacterium JGI_Cruoil_03_44_89</name>
    <dbReference type="NCBI Taxonomy" id="1973748"/>
    <lineage>
        <taxon>Bacteria</taxon>
        <taxon>Bacteria division WOR-3</taxon>
    </lineage>
</organism>
<dbReference type="HAMAP" id="MF_00344">
    <property type="entry name" value="GMP_synthase"/>
    <property type="match status" value="1"/>
</dbReference>
<dbReference type="PANTHER" id="PTHR11922:SF2">
    <property type="entry name" value="GMP SYNTHASE [GLUTAMINE-HYDROLYZING]"/>
    <property type="match status" value="1"/>
</dbReference>
<feature type="active site" evidence="9">
    <location>
        <position position="156"/>
    </location>
</feature>
<keyword evidence="6 9" id="KW-0658">Purine biosynthesis</keyword>
<comment type="pathway">
    <text evidence="2 9">Purine metabolism; GMP biosynthesis; GMP from XMP (L-Gln route): step 1/1.</text>
</comment>
<dbReference type="InterPro" id="IPR017926">
    <property type="entry name" value="GATASE"/>
</dbReference>
<evidence type="ECO:0000256" key="3">
    <source>
        <dbReference type="ARBA" id="ARBA00022598"/>
    </source>
</evidence>
<accession>A0A235BQZ1</accession>
<dbReference type="EC" id="6.3.5.2" evidence="9"/>
<evidence type="ECO:0000256" key="9">
    <source>
        <dbReference type="HAMAP-Rule" id="MF_00344"/>
    </source>
</evidence>
<dbReference type="CDD" id="cd01742">
    <property type="entry name" value="GATase1_GMP_Synthase"/>
    <property type="match status" value="1"/>
</dbReference>
<dbReference type="Gene3D" id="3.30.300.10">
    <property type="match status" value="1"/>
</dbReference>
<dbReference type="SUPFAM" id="SSF54810">
    <property type="entry name" value="GMP synthetase C-terminal dimerisation domain"/>
    <property type="match status" value="1"/>
</dbReference>
<dbReference type="InterPro" id="IPR022310">
    <property type="entry name" value="NAD/GMP_synthase"/>
</dbReference>
<proteinExistence type="inferred from homology"/>
<dbReference type="PRINTS" id="PR00096">
    <property type="entry name" value="GATASE"/>
</dbReference>
<dbReference type="InterPro" id="IPR025777">
    <property type="entry name" value="GMPS_ATP_PPase_dom"/>
</dbReference>
<dbReference type="GO" id="GO:0005524">
    <property type="term" value="F:ATP binding"/>
    <property type="evidence" value="ECO:0007669"/>
    <property type="project" value="UniProtKB-UniRule"/>
</dbReference>
<comment type="caution">
    <text evidence="12">The sequence shown here is derived from an EMBL/GenBank/DDBJ whole genome shotgun (WGS) entry which is preliminary data.</text>
</comment>
<dbReference type="NCBIfam" id="NF000848">
    <property type="entry name" value="PRK00074.1"/>
    <property type="match status" value="1"/>
</dbReference>
<feature type="active site" evidence="9">
    <location>
        <position position="158"/>
    </location>
</feature>
<protein>
    <recommendedName>
        <fullName evidence="9">GMP synthase [glutamine-hydrolyzing]</fullName>
        <ecNumber evidence="9">6.3.5.2</ecNumber>
    </recommendedName>
    <alternativeName>
        <fullName evidence="9">GMP synthetase</fullName>
    </alternativeName>
    <alternativeName>
        <fullName evidence="9">Glutamine amidotransferase</fullName>
    </alternativeName>
</protein>
<dbReference type="GO" id="GO:0005829">
    <property type="term" value="C:cytosol"/>
    <property type="evidence" value="ECO:0007669"/>
    <property type="project" value="TreeGrafter"/>
</dbReference>
<dbReference type="Pfam" id="PF00958">
    <property type="entry name" value="GMP_synt_C"/>
    <property type="match status" value="1"/>
</dbReference>
<dbReference type="UniPathway" id="UPA00189">
    <property type="reaction ID" value="UER00296"/>
</dbReference>
<reference evidence="12 13" key="1">
    <citation type="submission" date="2017-07" db="EMBL/GenBank/DDBJ databases">
        <title>Recovery of genomes from metagenomes via a dereplication, aggregation, and scoring strategy.</title>
        <authorList>
            <person name="Sieber C.M."/>
            <person name="Probst A.J."/>
            <person name="Sharrar A."/>
            <person name="Thomas B.C."/>
            <person name="Hess M."/>
            <person name="Tringe S.G."/>
            <person name="Banfield J.F."/>
        </authorList>
    </citation>
    <scope>NUCLEOTIDE SEQUENCE [LARGE SCALE GENOMIC DNA]</scope>
    <source>
        <strain evidence="12">JGI_Cruoil_03_44_89</strain>
    </source>
</reference>
<feature type="domain" description="GMPS ATP-PPase" evidence="11">
    <location>
        <begin position="184"/>
        <end position="370"/>
    </location>
</feature>
<dbReference type="InterPro" id="IPR029062">
    <property type="entry name" value="Class_I_gatase-like"/>
</dbReference>
<dbReference type="Gene3D" id="3.40.50.620">
    <property type="entry name" value="HUPs"/>
    <property type="match status" value="1"/>
</dbReference>
<dbReference type="InterPro" id="IPR022955">
    <property type="entry name" value="GMP_synthase"/>
</dbReference>
<name>A0A235BQZ1_UNCW3</name>
<keyword evidence="3 9" id="KW-0436">Ligase</keyword>
<evidence type="ECO:0000256" key="2">
    <source>
        <dbReference type="ARBA" id="ARBA00005153"/>
    </source>
</evidence>
<evidence type="ECO:0000256" key="1">
    <source>
        <dbReference type="ARBA" id="ARBA00002332"/>
    </source>
</evidence>
<dbReference type="NCBIfam" id="TIGR00888">
    <property type="entry name" value="guaA_Nterm"/>
    <property type="match status" value="1"/>
</dbReference>
<feature type="active site" description="Nucleophile" evidence="9">
    <location>
        <position position="72"/>
    </location>
</feature>
<evidence type="ECO:0000256" key="7">
    <source>
        <dbReference type="ARBA" id="ARBA00022840"/>
    </source>
</evidence>
<dbReference type="Gene3D" id="3.40.50.880">
    <property type="match status" value="1"/>
</dbReference>
<dbReference type="InterPro" id="IPR014729">
    <property type="entry name" value="Rossmann-like_a/b/a_fold"/>
</dbReference>
<evidence type="ECO:0000256" key="6">
    <source>
        <dbReference type="ARBA" id="ARBA00022755"/>
    </source>
</evidence>